<dbReference type="AlphaFoldDB" id="A0A4T0DNM1"/>
<dbReference type="InterPro" id="IPR050869">
    <property type="entry name" value="H3K4_H4K5_MeTrfase"/>
</dbReference>
<dbReference type="EMBL" id="QZBU01000799">
    <property type="protein sequence ID" value="TIA60464.1"/>
    <property type="molecule type" value="Genomic_DNA"/>
</dbReference>
<dbReference type="Proteomes" id="UP000304947">
    <property type="component" value="Unassembled WGS sequence"/>
</dbReference>
<evidence type="ECO:0000259" key="2">
    <source>
        <dbReference type="Pfam" id="PF00856"/>
    </source>
</evidence>
<feature type="domain" description="SET" evidence="2">
    <location>
        <begin position="401"/>
        <end position="450"/>
    </location>
</feature>
<evidence type="ECO:0000313" key="4">
    <source>
        <dbReference type="Proteomes" id="UP000304947"/>
    </source>
</evidence>
<dbReference type="Pfam" id="PF00856">
    <property type="entry name" value="SET"/>
    <property type="match status" value="1"/>
</dbReference>
<feature type="compositionally biased region" description="Basic residues" evidence="1">
    <location>
        <begin position="508"/>
        <end position="523"/>
    </location>
</feature>
<evidence type="ECO:0000313" key="3">
    <source>
        <dbReference type="EMBL" id="TIA60464.1"/>
    </source>
</evidence>
<gene>
    <name evidence="3" type="ORF">D6C83_03245</name>
</gene>
<dbReference type="PANTHER" id="PTHR12197">
    <property type="entry name" value="HISTONE-LYSINE N-METHYLTRANSFERASE SMYD"/>
    <property type="match status" value="1"/>
</dbReference>
<evidence type="ECO:0000256" key="1">
    <source>
        <dbReference type="SAM" id="MobiDB-lite"/>
    </source>
</evidence>
<feature type="region of interest" description="Disordered" evidence="1">
    <location>
        <begin position="501"/>
        <end position="523"/>
    </location>
</feature>
<dbReference type="Gene3D" id="2.170.270.10">
    <property type="entry name" value="SET domain"/>
    <property type="match status" value="1"/>
</dbReference>
<proteinExistence type="predicted"/>
<dbReference type="GO" id="GO:0005634">
    <property type="term" value="C:nucleus"/>
    <property type="evidence" value="ECO:0007669"/>
    <property type="project" value="TreeGrafter"/>
</dbReference>
<reference evidence="3 4" key="1">
    <citation type="submission" date="2018-10" db="EMBL/GenBank/DDBJ databases">
        <title>Fifty Aureobasidium pullulans genomes reveal a recombining polyextremotolerant generalist.</title>
        <authorList>
            <person name="Gostincar C."/>
            <person name="Turk M."/>
            <person name="Zajc J."/>
            <person name="Gunde-Cimerman N."/>
        </authorList>
    </citation>
    <scope>NUCLEOTIDE SEQUENCE [LARGE SCALE GENOMIC DNA]</scope>
    <source>
        <strain evidence="3 4">EXF-3380</strain>
    </source>
</reference>
<dbReference type="PANTHER" id="PTHR12197:SF294">
    <property type="entry name" value="POTENTIAL PROTEIN LYSINE METHYLTRANSFERASE SET6"/>
    <property type="match status" value="1"/>
</dbReference>
<dbReference type="InterPro" id="IPR001214">
    <property type="entry name" value="SET_dom"/>
</dbReference>
<organism evidence="3 4">
    <name type="scientific">Aureobasidium pullulans</name>
    <name type="common">Black yeast</name>
    <name type="synonym">Pullularia pullulans</name>
    <dbReference type="NCBI Taxonomy" id="5580"/>
    <lineage>
        <taxon>Eukaryota</taxon>
        <taxon>Fungi</taxon>
        <taxon>Dikarya</taxon>
        <taxon>Ascomycota</taxon>
        <taxon>Pezizomycotina</taxon>
        <taxon>Dothideomycetes</taxon>
        <taxon>Dothideomycetidae</taxon>
        <taxon>Dothideales</taxon>
        <taxon>Saccotheciaceae</taxon>
        <taxon>Aureobasidium</taxon>
    </lineage>
</organism>
<comment type="caution">
    <text evidence="3">The sequence shown here is derived from an EMBL/GenBank/DDBJ whole genome shotgun (WGS) entry which is preliminary data.</text>
</comment>
<dbReference type="SUPFAM" id="SSF82199">
    <property type="entry name" value="SET domain"/>
    <property type="match status" value="1"/>
</dbReference>
<protein>
    <submittedName>
        <fullName evidence="3">SET domain-containing protein</fullName>
    </submittedName>
</protein>
<dbReference type="InterPro" id="IPR046341">
    <property type="entry name" value="SET_dom_sf"/>
</dbReference>
<dbReference type="CDD" id="cd20071">
    <property type="entry name" value="SET_SMYD"/>
    <property type="match status" value="1"/>
</dbReference>
<name>A0A4T0DNM1_AURPU</name>
<accession>A0A4T0DNM1</accession>
<sequence>MVLEAAALDGGLEEITFGEETDEAAPAEVIEAEDAAADEAGETRLEDRLDDRLDATLEITLARELLAEDRELVAAAEEMLDDRLETELETTLARELPEEASELKMAEEEETAVVPGFTTDDTADETLEDRLDAELEITLATELLEDERGEAARLELADVVVVVVVANPVACTALIAPTRPSVADGSVELEEELNVELLNGTTLDDVLLCCSALVKELLEGAAPATEELLDAAAPAAEELELDPGEILAWEIAAADALDVELLETLEIDAAWAEAEETATKIRHARSSAKPSKPERRLLSQILAIPPSRDVITYQLHALLTIANSSSLWSDVVILESEAIPYISPADLKFQITSYHHLLACAPLPLLDHITADNIRTLAAKSSHNVFNIWSQDLDDGGSGGSECLGYGLWTAASYWNHSCGPNIRKRRNGRTWMFWAERDVQEGEALCISYLGGDERDMTRQERRTKLKEHWKFDCACKRNLRHDAYPIVLKVALSQDKLEAAAGTRESHRRKRLGHVRSRRAP</sequence>